<dbReference type="OrthoDB" id="6051775at2759"/>
<dbReference type="KEGG" id="bgt:106077839"/>
<dbReference type="SMART" id="SM00034">
    <property type="entry name" value="CLECT"/>
    <property type="match status" value="1"/>
</dbReference>
<sequence length="616" mass="70547">MFSLMSYQPELTSQLLVNCSVSDNHVPGLIAINSLSLSIYNKTNNKFDVLLLLDTHKLSLRQLFQFQHAQISFGNLYVSLIIYNPTESDARVYRCNVEGDTSFGKNISIVAKKTVEFRGNVTALVEEIRRLKTNYENDLCSLKRDELNSKNNQRSRLLFVSNSKVIKELIDSLTLTCSFQISDDISFENATIQSMHIFHESNGVIAMISGDQPIVRTGLDITSPSIKGELYHNISKVTFLQLTWRKPTFLESGKYFCGAHVKISEKKSDRLNKMLKIIVERPTIEDLFKSVFDLKTLSDEQNQSLHENEKKLKSIEDDFNKQADKLKQSLNDNEQKLKSIEEDFNKQADKLKQSLNANGQKLKSIEEDFNKLADKQKQSLNDNEQKLKRIEEDLISNQQNLSIFRNETKKLVAELSNSQIEWKGQIDKALDNQVLFNSNTKVVLWRTLQQAAHISELQTENTTMKQLQNISNSTLSALTNPVFIATTQYNGTVYLLSNGGLTDNIRYTQTICEVVRGYLVEVNTDAELTFLRNFLQTITPPLVFVYTGGTDEGHEGVWINRYSQTPMKPFWAPHEPSFSVNQNCQTFWKKHDWYMDNLECSHKPVSESGFMCEISE</sequence>
<gene>
    <name evidence="3" type="primary">106077839</name>
</gene>
<protein>
    <submittedName>
        <fullName evidence="3">C-type lectin domain-containing protein</fullName>
    </submittedName>
</protein>
<dbReference type="VEuPathDB" id="VectorBase:BGLAX_050825"/>
<dbReference type="InterPro" id="IPR016186">
    <property type="entry name" value="C-type_lectin-like/link_sf"/>
</dbReference>
<evidence type="ECO:0000259" key="2">
    <source>
        <dbReference type="PROSITE" id="PS50041"/>
    </source>
</evidence>
<dbReference type="Proteomes" id="UP000076420">
    <property type="component" value="Unassembled WGS sequence"/>
</dbReference>
<dbReference type="EnsemblMetazoa" id="BGLB000073-RA">
    <property type="protein sequence ID" value="BGLB000073-PA"/>
    <property type="gene ID" value="BGLB000073"/>
</dbReference>
<evidence type="ECO:0000313" key="4">
    <source>
        <dbReference type="Proteomes" id="UP000076420"/>
    </source>
</evidence>
<dbReference type="CDD" id="cd00037">
    <property type="entry name" value="CLECT"/>
    <property type="match status" value="1"/>
</dbReference>
<dbReference type="InterPro" id="IPR001304">
    <property type="entry name" value="C-type_lectin-like"/>
</dbReference>
<reference evidence="3" key="1">
    <citation type="submission" date="2020-05" db="UniProtKB">
        <authorList>
            <consortium name="EnsemblMetazoa"/>
        </authorList>
    </citation>
    <scope>IDENTIFICATION</scope>
    <source>
        <strain evidence="3">BB02</strain>
    </source>
</reference>
<feature type="domain" description="C-type lectin" evidence="2">
    <location>
        <begin position="489"/>
        <end position="593"/>
    </location>
</feature>
<organism evidence="3 4">
    <name type="scientific">Biomphalaria glabrata</name>
    <name type="common">Bloodfluke planorb</name>
    <name type="synonym">Freshwater snail</name>
    <dbReference type="NCBI Taxonomy" id="6526"/>
    <lineage>
        <taxon>Eukaryota</taxon>
        <taxon>Metazoa</taxon>
        <taxon>Spiralia</taxon>
        <taxon>Lophotrochozoa</taxon>
        <taxon>Mollusca</taxon>
        <taxon>Gastropoda</taxon>
        <taxon>Heterobranchia</taxon>
        <taxon>Euthyneura</taxon>
        <taxon>Panpulmonata</taxon>
        <taxon>Hygrophila</taxon>
        <taxon>Lymnaeoidea</taxon>
        <taxon>Planorbidae</taxon>
        <taxon>Biomphalaria</taxon>
    </lineage>
</organism>
<dbReference type="InterPro" id="IPR016187">
    <property type="entry name" value="CTDL_fold"/>
</dbReference>
<name>A0A182YTS8_BIOGL</name>
<proteinExistence type="predicted"/>
<dbReference type="SUPFAM" id="SSF56436">
    <property type="entry name" value="C-type lectin-like"/>
    <property type="match status" value="1"/>
</dbReference>
<feature type="coiled-coil region" evidence="1">
    <location>
        <begin position="298"/>
        <end position="400"/>
    </location>
</feature>
<evidence type="ECO:0000313" key="3">
    <source>
        <dbReference type="EnsemblMetazoa" id="BGLB000073-PA"/>
    </source>
</evidence>
<dbReference type="Gene3D" id="3.10.100.10">
    <property type="entry name" value="Mannose-Binding Protein A, subunit A"/>
    <property type="match status" value="1"/>
</dbReference>
<dbReference type="PROSITE" id="PS50041">
    <property type="entry name" value="C_TYPE_LECTIN_2"/>
    <property type="match status" value="1"/>
</dbReference>
<evidence type="ECO:0000256" key="1">
    <source>
        <dbReference type="SAM" id="Coils"/>
    </source>
</evidence>
<keyword evidence="1" id="KW-0175">Coiled coil</keyword>
<accession>A0A182YTS8</accession>
<dbReference type="VEuPathDB" id="VectorBase:BGLB000073"/>
<dbReference type="AlphaFoldDB" id="A0A182YTS8"/>